<dbReference type="EMBL" id="CADCXV010000602">
    <property type="protein sequence ID" value="CAB0031024.1"/>
    <property type="molecule type" value="Genomic_DNA"/>
</dbReference>
<feature type="compositionally biased region" description="Low complexity" evidence="1">
    <location>
        <begin position="558"/>
        <end position="570"/>
    </location>
</feature>
<feature type="region of interest" description="Disordered" evidence="1">
    <location>
        <begin position="1"/>
        <end position="23"/>
    </location>
</feature>
<accession>A0A6H5I5I4</accession>
<feature type="compositionally biased region" description="Low complexity" evidence="1">
    <location>
        <begin position="303"/>
        <end position="313"/>
    </location>
</feature>
<protein>
    <submittedName>
        <fullName evidence="2">Uncharacterized protein</fullName>
    </submittedName>
</protein>
<feature type="compositionally biased region" description="Basic and acidic residues" evidence="1">
    <location>
        <begin position="542"/>
        <end position="557"/>
    </location>
</feature>
<feature type="region of interest" description="Disordered" evidence="1">
    <location>
        <begin position="85"/>
        <end position="104"/>
    </location>
</feature>
<dbReference type="AlphaFoldDB" id="A0A6H5I5I4"/>
<feature type="compositionally biased region" description="Basic residues" evidence="1">
    <location>
        <begin position="290"/>
        <end position="302"/>
    </location>
</feature>
<feature type="compositionally biased region" description="Low complexity" evidence="1">
    <location>
        <begin position="91"/>
        <end position="103"/>
    </location>
</feature>
<feature type="non-terminal residue" evidence="2">
    <location>
        <position position="1"/>
    </location>
</feature>
<feature type="compositionally biased region" description="Basic residues" evidence="1">
    <location>
        <begin position="529"/>
        <end position="541"/>
    </location>
</feature>
<proteinExistence type="predicted"/>
<keyword evidence="3" id="KW-1185">Reference proteome</keyword>
<name>A0A6H5I5I4_9HYME</name>
<gene>
    <name evidence="2" type="ORF">TBRA_LOCUS3007</name>
</gene>
<dbReference type="Proteomes" id="UP000479190">
    <property type="component" value="Unassembled WGS sequence"/>
</dbReference>
<evidence type="ECO:0000313" key="3">
    <source>
        <dbReference type="Proteomes" id="UP000479190"/>
    </source>
</evidence>
<organism evidence="2 3">
    <name type="scientific">Trichogramma brassicae</name>
    <dbReference type="NCBI Taxonomy" id="86971"/>
    <lineage>
        <taxon>Eukaryota</taxon>
        <taxon>Metazoa</taxon>
        <taxon>Ecdysozoa</taxon>
        <taxon>Arthropoda</taxon>
        <taxon>Hexapoda</taxon>
        <taxon>Insecta</taxon>
        <taxon>Pterygota</taxon>
        <taxon>Neoptera</taxon>
        <taxon>Endopterygota</taxon>
        <taxon>Hymenoptera</taxon>
        <taxon>Apocrita</taxon>
        <taxon>Proctotrupomorpha</taxon>
        <taxon>Chalcidoidea</taxon>
        <taxon>Trichogrammatidae</taxon>
        <taxon>Trichogramma</taxon>
    </lineage>
</organism>
<feature type="region of interest" description="Disordered" evidence="1">
    <location>
        <begin position="473"/>
        <end position="576"/>
    </location>
</feature>
<feature type="region of interest" description="Disordered" evidence="1">
    <location>
        <begin position="405"/>
        <end position="440"/>
    </location>
</feature>
<sequence>RSSQKLPARAQDQPQRRHGHRTRRARLADWRIFAQNSGDLWLRSSAAHALRYVVHIGSCNTHYTRVPARARGLNSNAASHNCNSRHRTIINSSRNRNSSSSSREPCACRAAVHPPSRCIHTSASTHSCIKHTYTVHGRCAHTACNLLAAFFPLSFFFLLGRSTRLRYRENRPRIFTLVTLFSLSRRLRVIAKNALPNQIRGVKQETHRTQAPLAPCYVYMGTRCLAEDEKGLKCTRNRTERRMRRTRGSLHMYMHDIHPPQARTRYIYIPTAQSPSNIIRQTLSSSAGAARRRQQHRQRIWHRSSSSNSSRSSSMREYVACTSERALTTKYDDENGAESRFIQVCRLYQSLLNNIWTNLKNVPTNCDFMCFPCYCQARQSLGRSYMSKRFFVLIYTKSRERKRATAVAASASARRRTKGESSSPLRGVRGAHRERGKCGAKMKRMLQSKNVGNRPVHCAYIVGADTRVVVAVDPSKSERERKESGAQGGPRENKTSLRYAASAPTAPQRCKHTSTVSTPLPALDVRVYAAHKHPQSRLGRKKSSESKRNSREQDQKEQQQQQQQQPSSQKFSFRNV</sequence>
<feature type="region of interest" description="Disordered" evidence="1">
    <location>
        <begin position="283"/>
        <end position="315"/>
    </location>
</feature>
<feature type="compositionally biased region" description="Basic and acidic residues" evidence="1">
    <location>
        <begin position="475"/>
        <end position="484"/>
    </location>
</feature>
<evidence type="ECO:0000256" key="1">
    <source>
        <dbReference type="SAM" id="MobiDB-lite"/>
    </source>
</evidence>
<evidence type="ECO:0000313" key="2">
    <source>
        <dbReference type="EMBL" id="CAB0031024.1"/>
    </source>
</evidence>
<reference evidence="2 3" key="1">
    <citation type="submission" date="2020-02" db="EMBL/GenBank/DDBJ databases">
        <authorList>
            <person name="Ferguson B K."/>
        </authorList>
    </citation>
    <scope>NUCLEOTIDE SEQUENCE [LARGE SCALE GENOMIC DNA]</scope>
</reference>